<sequence length="368" mass="39886">MKKIGIFILSLCLLNSCSDNDDSIGGEESYDYTEIIEDFVDNTAIPTYADMKDNSIAMLSSVEAFVSTGAQADLDQACLDWKATRKAWESSEAFLFGPADYQNLDPLLDSWPLDQAQLDQVLAGNQELTADFVREGLGALLRGFHTLEYLLFRDGAARTAADVTDREKEYLAAVTEVLRDDCITLWALWAGVEDGTLEAEVMDDLGVDVSSPFGTQLKNSGQAGSSYLSQINAVEEIIEGMIGIADEVANGKIAEPVGSGNVLDVESWFSWNSLTDFKNNIRSIQNSYINGYDGSTPGASLSAYVAEMDASVDASVKAKIQVSLDALNDIPEPFRNNLNNEEKTTAAINAINALATALQNELKPLVVQ</sequence>
<dbReference type="GO" id="GO:0030313">
    <property type="term" value="C:cell envelope"/>
    <property type="evidence" value="ECO:0007669"/>
    <property type="project" value="UniProtKB-SubCell"/>
</dbReference>
<dbReference type="EMBL" id="RAPN01000001">
    <property type="protein sequence ID" value="RKD89866.1"/>
    <property type="molecule type" value="Genomic_DNA"/>
</dbReference>
<feature type="domain" description="Imelysin-like" evidence="3">
    <location>
        <begin position="44"/>
        <end position="358"/>
    </location>
</feature>
<evidence type="ECO:0000256" key="1">
    <source>
        <dbReference type="ARBA" id="ARBA00004196"/>
    </source>
</evidence>
<dbReference type="CDD" id="cd14658">
    <property type="entry name" value="Imelysin-like_IrpA"/>
    <property type="match status" value="1"/>
</dbReference>
<keyword evidence="4" id="KW-0449">Lipoprotein</keyword>
<name>A0A419W2Z7_9BACT</name>
<proteinExistence type="predicted"/>
<dbReference type="InterPro" id="IPR018976">
    <property type="entry name" value="Imelysin-like"/>
</dbReference>
<dbReference type="AlphaFoldDB" id="A0A419W2Z7"/>
<dbReference type="RefSeq" id="WP_120271314.1">
    <property type="nucleotide sequence ID" value="NZ_RAPN01000001.1"/>
</dbReference>
<gene>
    <name evidence="4" type="ORF">BC643_0200</name>
</gene>
<keyword evidence="5" id="KW-1185">Reference proteome</keyword>
<dbReference type="Gene3D" id="1.20.1420.20">
    <property type="entry name" value="M75 peptidase, HXXE motif"/>
    <property type="match status" value="1"/>
</dbReference>
<accession>A0A419W2Z7</accession>
<protein>
    <submittedName>
        <fullName evidence="4">Putative lipoprotein</fullName>
    </submittedName>
</protein>
<dbReference type="OrthoDB" id="9764688at2"/>
<organism evidence="4 5">
    <name type="scientific">Mangrovibacterium diazotrophicum</name>
    <dbReference type="NCBI Taxonomy" id="1261403"/>
    <lineage>
        <taxon>Bacteria</taxon>
        <taxon>Pseudomonadati</taxon>
        <taxon>Bacteroidota</taxon>
        <taxon>Bacteroidia</taxon>
        <taxon>Marinilabiliales</taxon>
        <taxon>Prolixibacteraceae</taxon>
        <taxon>Mangrovibacterium</taxon>
    </lineage>
</organism>
<dbReference type="InterPro" id="IPR038352">
    <property type="entry name" value="Imelysin_sf"/>
</dbReference>
<comment type="subcellular location">
    <subcellularLocation>
        <location evidence="1">Cell envelope</location>
    </subcellularLocation>
</comment>
<evidence type="ECO:0000313" key="5">
    <source>
        <dbReference type="Proteomes" id="UP000283387"/>
    </source>
</evidence>
<reference evidence="4 5" key="1">
    <citation type="submission" date="2018-09" db="EMBL/GenBank/DDBJ databases">
        <title>Genomic Encyclopedia of Archaeal and Bacterial Type Strains, Phase II (KMG-II): from individual species to whole genera.</title>
        <authorList>
            <person name="Goeker M."/>
        </authorList>
    </citation>
    <scope>NUCLEOTIDE SEQUENCE [LARGE SCALE GENOMIC DNA]</scope>
    <source>
        <strain evidence="4 5">DSM 27148</strain>
    </source>
</reference>
<keyword evidence="2" id="KW-0732">Signal</keyword>
<dbReference type="Pfam" id="PF09375">
    <property type="entry name" value="Peptidase_M75"/>
    <property type="match status" value="1"/>
</dbReference>
<evidence type="ECO:0000256" key="2">
    <source>
        <dbReference type="ARBA" id="ARBA00022729"/>
    </source>
</evidence>
<dbReference type="InterPro" id="IPR034982">
    <property type="entry name" value="Imelysin-like_IrpA"/>
</dbReference>
<dbReference type="Proteomes" id="UP000283387">
    <property type="component" value="Unassembled WGS sequence"/>
</dbReference>
<evidence type="ECO:0000313" key="4">
    <source>
        <dbReference type="EMBL" id="RKD89866.1"/>
    </source>
</evidence>
<evidence type="ECO:0000259" key="3">
    <source>
        <dbReference type="Pfam" id="PF09375"/>
    </source>
</evidence>
<comment type="caution">
    <text evidence="4">The sequence shown here is derived from an EMBL/GenBank/DDBJ whole genome shotgun (WGS) entry which is preliminary data.</text>
</comment>